<dbReference type="Pfam" id="PF05567">
    <property type="entry name" value="T4P_PilY1"/>
    <property type="match status" value="1"/>
</dbReference>
<dbReference type="Gene3D" id="3.40.50.410">
    <property type="entry name" value="von Willebrand factor, type A domain"/>
    <property type="match status" value="1"/>
</dbReference>
<evidence type="ECO:0000259" key="4">
    <source>
        <dbReference type="Pfam" id="PF05567"/>
    </source>
</evidence>
<evidence type="ECO:0000313" key="6">
    <source>
        <dbReference type="Proteomes" id="UP000231409"/>
    </source>
</evidence>
<keyword evidence="3" id="KW-0472">Membrane</keyword>
<keyword evidence="3" id="KW-0812">Transmembrane</keyword>
<evidence type="ECO:0000256" key="1">
    <source>
        <dbReference type="ARBA" id="ARBA00022723"/>
    </source>
</evidence>
<sequence length="1249" mass="134605">MKRVRRWQKRFELWLAEPVQPGTVSGCLKNITGATSDASPEDKFMNKLKKLAHVVAGLGLVLPAAGYSNVSISDRPLFVDGNAKPNIVFAVDDSGSMDYEVVTTFTEPFFQTVCDNDGANCKDISYKARYLFNSGASPDFGGGWLTTTGRGGQLPFINRFKYLRSPDYNAAYFDPGDLYTPWKDASVDETYGDVSPTAAPYEPTLAGSLKLDLTSDTKDTAGNTFYPATYYVRLTEGNYSQSGVSKSCGTDGAYKEWVDQPGTFNFPDGIDGFGPDNACLQEVEITAGTPEMQNFANWFSYYRRLHHTTRAAIGEALRGLSGMNLDIFWINQLDELAMMDLDTQGGAFLSDSYNHFNSTWTGGGTPLRKALQHAGEQFDSNTNVIEAECQRNYTLLFTDGFNNEFIAGTVNNADGTEGKPYADEASDTLADVAMTYYKRQLRSTDASLAAGQVPLGEACFKKEGDPGYSPYTDIPVETTDPSYDPSADCNVNLHMNTFTIGFGSKGAHIAGQGYDTVADAYDGYPDWATYPDWSLVDYNAADANQIDDLYHAAVNGRGEFYNATNIADLRKSMSAALRDIIKTTGSATNVTFNTATLEEGSNVYTASFNSGDWSGSVAARALNTVTGGIGEIVWDAADVLNTQAPSSRFIVTGVPAVASDVIDGVLFNWDNLSADQQLDLNGTDSLGLARLAYLRGDRSNEGSIFRTRSTVLGDVVNSSPIYAGKPASGWPDRDPFGVPDTLTGDGTYTNTGRYSGFKQNQSERTPIVYAGANDGMLHGFNANTGEELLAYIPSGVYSSLSNEGLKYLTDPLYEHRFYVDLTPAVSDVFIGSAAGLDPEWKTVLVGGMRAGGRGVFALDVTDPSQFANTDAAAADLVLWEFADSRLGYNLEAPVVGMVKWGNSDYRWSALISSGYNSDTGETGLFVLDIEAGQDGWDSGEVIFVDLADTGGLSPLRAVDFMDEDGVMVRDGIIDRVYAGDLQGNLWAIDMTGGSANWGTVYADGNGNNATPVPFFVATDASGNRQPITSAPVMGRNLYNTAGAGANLFVFFGTGQYLSDTDPTSTATQSFYGVWDTGTTVLRSELEPRTITQTTDQGFEIRTVSGESIDWTADTAHGWVMDFDSAVTGEPLGERVISSPLVRGEYVLFNTITPKQGLCESGGSSWTMAVRFDGTTPDRAVFDVNNDGSVNSTDGLVAGVRYGDALILNMNLLGDNLYRQASDGEVDQGKIALGGGKTLGRSGWREIYQE</sequence>
<keyword evidence="1" id="KW-0479">Metal-binding</keyword>
<dbReference type="GO" id="GO:0046872">
    <property type="term" value="F:metal ion binding"/>
    <property type="evidence" value="ECO:0007669"/>
    <property type="project" value="UniProtKB-KW"/>
</dbReference>
<keyword evidence="2" id="KW-0106">Calcium</keyword>
<dbReference type="Proteomes" id="UP000231409">
    <property type="component" value="Unassembled WGS sequence"/>
</dbReference>
<dbReference type="InterPro" id="IPR036465">
    <property type="entry name" value="vWFA_dom_sf"/>
</dbReference>
<evidence type="ECO:0000313" key="5">
    <source>
        <dbReference type="EMBL" id="PHQ13926.1"/>
    </source>
</evidence>
<reference evidence="5 6" key="1">
    <citation type="submission" date="2017-09" db="EMBL/GenBank/DDBJ databases">
        <title>The draft genome sequences of Marinobacter sp. PWS21.</title>
        <authorList>
            <person name="Cao J."/>
        </authorList>
    </citation>
    <scope>NUCLEOTIDE SEQUENCE [LARGE SCALE GENOMIC DNA]</scope>
    <source>
        <strain evidence="5 6">PWS21</strain>
    </source>
</reference>
<proteinExistence type="predicted"/>
<evidence type="ECO:0000256" key="2">
    <source>
        <dbReference type="ARBA" id="ARBA00022837"/>
    </source>
</evidence>
<feature type="domain" description="PilY1 beta-propeller" evidence="4">
    <location>
        <begin position="748"/>
        <end position="1078"/>
    </location>
</feature>
<keyword evidence="3" id="KW-1133">Transmembrane helix</keyword>
<keyword evidence="6" id="KW-1185">Reference proteome</keyword>
<dbReference type="AlphaFoldDB" id="A0A2G1UHE1"/>
<accession>A0A2G1UHE1</accession>
<protein>
    <recommendedName>
        <fullName evidence="4">PilY1 beta-propeller domain-containing protein</fullName>
    </recommendedName>
</protein>
<dbReference type="EMBL" id="NTFH01000012">
    <property type="protein sequence ID" value="PHQ13926.1"/>
    <property type="molecule type" value="Genomic_DNA"/>
</dbReference>
<comment type="caution">
    <text evidence="5">The sequence shown here is derived from an EMBL/GenBank/DDBJ whole genome shotgun (WGS) entry which is preliminary data.</text>
</comment>
<organism evidence="5 6">
    <name type="scientific">Marinobacter profundi</name>
    <dbReference type="NCBI Taxonomy" id="2666256"/>
    <lineage>
        <taxon>Bacteria</taxon>
        <taxon>Pseudomonadati</taxon>
        <taxon>Pseudomonadota</taxon>
        <taxon>Gammaproteobacteria</taxon>
        <taxon>Pseudomonadales</taxon>
        <taxon>Marinobacteraceae</taxon>
        <taxon>Marinobacter</taxon>
    </lineage>
</organism>
<gene>
    <name evidence="5" type="ORF">CLH61_15365</name>
</gene>
<name>A0A2G1UHE1_9GAMM</name>
<feature type="transmembrane region" description="Helical" evidence="3">
    <location>
        <begin position="51"/>
        <end position="70"/>
    </location>
</feature>
<evidence type="ECO:0000256" key="3">
    <source>
        <dbReference type="SAM" id="Phobius"/>
    </source>
</evidence>
<dbReference type="InterPro" id="IPR008707">
    <property type="entry name" value="B-propeller_PilY1"/>
</dbReference>